<evidence type="ECO:0000313" key="1">
    <source>
        <dbReference type="EMBL" id="KAJ5255936.1"/>
    </source>
</evidence>
<sequence length="61" mass="6626">MISTTVLEDIGSSQGLWKIDRRKAIFVTYQEGIAFAAVAAASSANQLVTPERRCIQPESAQ</sequence>
<comment type="caution">
    <text evidence="1">The sequence shown here is derived from an EMBL/GenBank/DDBJ whole genome shotgun (WGS) entry which is preliminary data.</text>
</comment>
<gene>
    <name evidence="1" type="ORF">N7505_011087</name>
</gene>
<proteinExistence type="predicted"/>
<evidence type="ECO:0000313" key="2">
    <source>
        <dbReference type="Proteomes" id="UP001220256"/>
    </source>
</evidence>
<protein>
    <submittedName>
        <fullName evidence="1">Uncharacterized protein</fullName>
    </submittedName>
</protein>
<dbReference type="Proteomes" id="UP001220256">
    <property type="component" value="Unassembled WGS sequence"/>
</dbReference>
<dbReference type="EMBL" id="JAPVEB010000010">
    <property type="protein sequence ID" value="KAJ5255936.1"/>
    <property type="molecule type" value="Genomic_DNA"/>
</dbReference>
<reference evidence="1 2" key="1">
    <citation type="journal article" date="2023" name="IMA Fungus">
        <title>Comparative genomic study of the Penicillium genus elucidates a diverse pangenome and 15 lateral gene transfer events.</title>
        <authorList>
            <person name="Petersen C."/>
            <person name="Sorensen T."/>
            <person name="Nielsen M.R."/>
            <person name="Sondergaard T.E."/>
            <person name="Sorensen J.L."/>
            <person name="Fitzpatrick D.A."/>
            <person name="Frisvad J.C."/>
            <person name="Nielsen K.L."/>
        </authorList>
    </citation>
    <scope>NUCLEOTIDE SEQUENCE [LARGE SCALE GENOMIC DNA]</scope>
    <source>
        <strain evidence="1 2">IBT 3361</strain>
    </source>
</reference>
<accession>A0ABQ8W5P3</accession>
<name>A0ABQ8W5P3_PENCH</name>
<organism evidence="1 2">
    <name type="scientific">Penicillium chrysogenum</name>
    <name type="common">Penicillium notatum</name>
    <dbReference type="NCBI Taxonomy" id="5076"/>
    <lineage>
        <taxon>Eukaryota</taxon>
        <taxon>Fungi</taxon>
        <taxon>Dikarya</taxon>
        <taxon>Ascomycota</taxon>
        <taxon>Pezizomycotina</taxon>
        <taxon>Eurotiomycetes</taxon>
        <taxon>Eurotiomycetidae</taxon>
        <taxon>Eurotiales</taxon>
        <taxon>Aspergillaceae</taxon>
        <taxon>Penicillium</taxon>
        <taxon>Penicillium chrysogenum species complex</taxon>
    </lineage>
</organism>
<keyword evidence="2" id="KW-1185">Reference proteome</keyword>